<keyword evidence="5 7" id="KW-1133">Transmembrane helix</keyword>
<comment type="caution">
    <text evidence="8">The sequence shown here is derived from an EMBL/GenBank/DDBJ whole genome shotgun (WGS) entry which is preliminary data.</text>
</comment>
<accession>A0A8X7W3W7</accession>
<reference evidence="8 9" key="1">
    <citation type="submission" date="2020-02" db="EMBL/GenBank/DDBJ databases">
        <authorList>
            <person name="Ma Q."/>
            <person name="Huang Y."/>
            <person name="Song X."/>
            <person name="Pei D."/>
        </authorList>
    </citation>
    <scope>NUCLEOTIDE SEQUENCE [LARGE SCALE GENOMIC DNA]</scope>
    <source>
        <strain evidence="8">Sxm20200214</strain>
        <tissue evidence="8">Leaf</tissue>
    </source>
</reference>
<evidence type="ECO:0000313" key="8">
    <source>
        <dbReference type="EMBL" id="KAG2322586.1"/>
    </source>
</evidence>
<evidence type="ECO:0000256" key="6">
    <source>
        <dbReference type="ARBA" id="ARBA00023136"/>
    </source>
</evidence>
<dbReference type="OrthoDB" id="1856718at2759"/>
<keyword evidence="4 7" id="KW-0812">Transmembrane</keyword>
<feature type="transmembrane region" description="Helical" evidence="7">
    <location>
        <begin position="20"/>
        <end position="43"/>
    </location>
</feature>
<organism evidence="8 9">
    <name type="scientific">Brassica carinata</name>
    <name type="common">Ethiopian mustard</name>
    <name type="synonym">Abyssinian cabbage</name>
    <dbReference type="NCBI Taxonomy" id="52824"/>
    <lineage>
        <taxon>Eukaryota</taxon>
        <taxon>Viridiplantae</taxon>
        <taxon>Streptophyta</taxon>
        <taxon>Embryophyta</taxon>
        <taxon>Tracheophyta</taxon>
        <taxon>Spermatophyta</taxon>
        <taxon>Magnoliopsida</taxon>
        <taxon>eudicotyledons</taxon>
        <taxon>Gunneridae</taxon>
        <taxon>Pentapetalae</taxon>
        <taxon>rosids</taxon>
        <taxon>malvids</taxon>
        <taxon>Brassicales</taxon>
        <taxon>Brassicaceae</taxon>
        <taxon>Brassiceae</taxon>
        <taxon>Brassica</taxon>
    </lineage>
</organism>
<keyword evidence="6 7" id="KW-0472">Membrane</keyword>
<evidence type="ECO:0000256" key="2">
    <source>
        <dbReference type="ARBA" id="ARBA00007965"/>
    </source>
</evidence>
<evidence type="ECO:0000256" key="4">
    <source>
        <dbReference type="ARBA" id="ARBA00022692"/>
    </source>
</evidence>
<evidence type="ECO:0000256" key="7">
    <source>
        <dbReference type="SAM" id="Phobius"/>
    </source>
</evidence>
<comment type="subcellular location">
    <subcellularLocation>
        <location evidence="1">Membrane</location>
        <topology evidence="1">Multi-pass membrane protein</topology>
    </subcellularLocation>
</comment>
<protein>
    <submittedName>
        <fullName evidence="8">Uncharacterized protein</fullName>
    </submittedName>
</protein>
<evidence type="ECO:0000256" key="1">
    <source>
        <dbReference type="ARBA" id="ARBA00004141"/>
    </source>
</evidence>
<dbReference type="Pfam" id="PF01733">
    <property type="entry name" value="Nucleoside_tran"/>
    <property type="match status" value="1"/>
</dbReference>
<gene>
    <name evidence="8" type="ORF">Bca52824_015799</name>
</gene>
<dbReference type="InterPro" id="IPR002259">
    <property type="entry name" value="Eqnu_transpt"/>
</dbReference>
<comment type="similarity">
    <text evidence="2">Belongs to the SLC29A/ENT transporter (TC 2.A.57) family.</text>
</comment>
<dbReference type="PANTHER" id="PTHR10332">
    <property type="entry name" value="EQUILIBRATIVE NUCLEOSIDE TRANSPORTER"/>
    <property type="match status" value="1"/>
</dbReference>
<name>A0A8X7W3W7_BRACI</name>
<evidence type="ECO:0000313" key="9">
    <source>
        <dbReference type="Proteomes" id="UP000886595"/>
    </source>
</evidence>
<dbReference type="GO" id="GO:0005886">
    <property type="term" value="C:plasma membrane"/>
    <property type="evidence" value="ECO:0007669"/>
    <property type="project" value="TreeGrafter"/>
</dbReference>
<dbReference type="GO" id="GO:0005337">
    <property type="term" value="F:nucleoside transmembrane transporter activity"/>
    <property type="evidence" value="ECO:0007669"/>
    <property type="project" value="InterPro"/>
</dbReference>
<dbReference type="PANTHER" id="PTHR10332:SF77">
    <property type="entry name" value="EQUILIBRATIVE NUCLEOTIDE TRANSPORTER 8"/>
    <property type="match status" value="1"/>
</dbReference>
<proteinExistence type="inferred from homology"/>
<evidence type="ECO:0000256" key="5">
    <source>
        <dbReference type="ARBA" id="ARBA00022989"/>
    </source>
</evidence>
<evidence type="ECO:0000256" key="3">
    <source>
        <dbReference type="ARBA" id="ARBA00022448"/>
    </source>
</evidence>
<dbReference type="AlphaFoldDB" id="A0A8X7W3W7"/>
<sequence>MVSPIIDWVWKGETNENVSYLLMVGSVVLCGLADGLVGGSLIGSAGKLPRQYMQAIFAGTASSGN</sequence>
<keyword evidence="3" id="KW-0813">Transport</keyword>
<dbReference type="Proteomes" id="UP000886595">
    <property type="component" value="Unassembled WGS sequence"/>
</dbReference>
<dbReference type="EMBL" id="JAAMPC010000003">
    <property type="protein sequence ID" value="KAG2322586.1"/>
    <property type="molecule type" value="Genomic_DNA"/>
</dbReference>
<keyword evidence="9" id="KW-1185">Reference proteome</keyword>